<name>A0AAD1Y1L9_EUPCR</name>
<dbReference type="AlphaFoldDB" id="A0AAD1Y1L9"/>
<reference evidence="1" key="1">
    <citation type="submission" date="2023-07" db="EMBL/GenBank/DDBJ databases">
        <authorList>
            <consortium name="AG Swart"/>
            <person name="Singh M."/>
            <person name="Singh A."/>
            <person name="Seah K."/>
            <person name="Emmerich C."/>
        </authorList>
    </citation>
    <scope>NUCLEOTIDE SEQUENCE</scope>
    <source>
        <strain evidence="1">DP1</strain>
    </source>
</reference>
<evidence type="ECO:0000313" key="1">
    <source>
        <dbReference type="EMBL" id="CAI2382651.1"/>
    </source>
</evidence>
<dbReference type="Pfam" id="PF04628">
    <property type="entry name" value="Sedlin_N"/>
    <property type="match status" value="1"/>
</dbReference>
<proteinExistence type="predicted"/>
<dbReference type="GO" id="GO:0005737">
    <property type="term" value="C:cytoplasm"/>
    <property type="evidence" value="ECO:0007669"/>
    <property type="project" value="GOC"/>
</dbReference>
<dbReference type="Gene3D" id="3.30.450.70">
    <property type="match status" value="1"/>
</dbReference>
<dbReference type="InterPro" id="IPR011012">
    <property type="entry name" value="Longin-like_dom_sf"/>
</dbReference>
<sequence length="175" mass="20209">MEKDNPIVFLAILGKDNEPKFLKNYSSSTDLETELKIMAFSCLDFFVDKTMISRVPNSSSEKIETYLGKISLLFTVEGQLGFYGYLTNTNHKYILVKLEDKIEGGHSSDSYIKEFFKKIQKIYIGFNLNPFMIQDNGNLDENDKANKEFFEEQLEKKINDTVSYYQQFLSGHSDA</sequence>
<comment type="caution">
    <text evidence="1">The sequence shown here is derived from an EMBL/GenBank/DDBJ whole genome shotgun (WGS) entry which is preliminary data.</text>
</comment>
<accession>A0AAD1Y1L9</accession>
<gene>
    <name evidence="1" type="ORF">ECRASSUSDP1_LOCUS24130</name>
</gene>
<dbReference type="PANTHER" id="PTHR12403">
    <property type="entry name" value="TRAFFICKING PROTEIN PARTICLE COMPLEX SUBUNIT 2"/>
    <property type="match status" value="1"/>
</dbReference>
<evidence type="ECO:0000313" key="2">
    <source>
        <dbReference type="Proteomes" id="UP001295684"/>
    </source>
</evidence>
<dbReference type="Proteomes" id="UP001295684">
    <property type="component" value="Unassembled WGS sequence"/>
</dbReference>
<keyword evidence="2" id="KW-1185">Reference proteome</keyword>
<dbReference type="GO" id="GO:0006888">
    <property type="term" value="P:endoplasmic reticulum to Golgi vesicle-mediated transport"/>
    <property type="evidence" value="ECO:0007669"/>
    <property type="project" value="InterPro"/>
</dbReference>
<dbReference type="SUPFAM" id="SSF64356">
    <property type="entry name" value="SNARE-like"/>
    <property type="match status" value="1"/>
</dbReference>
<dbReference type="InterPro" id="IPR006722">
    <property type="entry name" value="Sedlin"/>
</dbReference>
<organism evidence="1 2">
    <name type="scientific">Euplotes crassus</name>
    <dbReference type="NCBI Taxonomy" id="5936"/>
    <lineage>
        <taxon>Eukaryota</taxon>
        <taxon>Sar</taxon>
        <taxon>Alveolata</taxon>
        <taxon>Ciliophora</taxon>
        <taxon>Intramacronucleata</taxon>
        <taxon>Spirotrichea</taxon>
        <taxon>Hypotrichia</taxon>
        <taxon>Euplotida</taxon>
        <taxon>Euplotidae</taxon>
        <taxon>Moneuplotes</taxon>
    </lineage>
</organism>
<protein>
    <submittedName>
        <fullName evidence="1">Uncharacterized protein</fullName>
    </submittedName>
</protein>
<dbReference type="EMBL" id="CAMPGE010024834">
    <property type="protein sequence ID" value="CAI2382651.1"/>
    <property type="molecule type" value="Genomic_DNA"/>
</dbReference>